<proteinExistence type="predicted"/>
<evidence type="ECO:0000256" key="1">
    <source>
        <dbReference type="SAM" id="Coils"/>
    </source>
</evidence>
<feature type="coiled-coil region" evidence="1">
    <location>
        <begin position="118"/>
        <end position="145"/>
    </location>
</feature>
<feature type="region of interest" description="Disordered" evidence="2">
    <location>
        <begin position="222"/>
        <end position="245"/>
    </location>
</feature>
<evidence type="ECO:0000256" key="2">
    <source>
        <dbReference type="SAM" id="MobiDB-lite"/>
    </source>
</evidence>
<protein>
    <recommendedName>
        <fullName evidence="5">DivIVA protein</fullName>
    </recommendedName>
</protein>
<dbReference type="Proteomes" id="UP001233673">
    <property type="component" value="Unassembled WGS sequence"/>
</dbReference>
<evidence type="ECO:0000313" key="3">
    <source>
        <dbReference type="EMBL" id="MDP5181986.1"/>
    </source>
</evidence>
<feature type="compositionally biased region" description="Basic and acidic residues" evidence="2">
    <location>
        <begin position="222"/>
        <end position="244"/>
    </location>
</feature>
<dbReference type="RefSeq" id="WP_305998691.1">
    <property type="nucleotide sequence ID" value="NZ_JASNFN010000003.1"/>
</dbReference>
<keyword evidence="4" id="KW-1185">Reference proteome</keyword>
<comment type="caution">
    <text evidence="3">The sequence shown here is derived from an EMBL/GenBank/DDBJ whole genome shotgun (WGS) entry which is preliminary data.</text>
</comment>
<evidence type="ECO:0008006" key="5">
    <source>
        <dbReference type="Google" id="ProtNLM"/>
    </source>
</evidence>
<evidence type="ECO:0000313" key="4">
    <source>
        <dbReference type="Proteomes" id="UP001233673"/>
    </source>
</evidence>
<name>A0ABT9I8T6_9ACTN</name>
<sequence>MLRRVEFVANRAQDEEVPPDGAAAPPAWATGGLGVLLDHGPSFRGSVRGYDRVQVDNYVAWAENELAAAQREREHLLDRVVACGTELEISRRLLAEQPVGRERPAVSARVGEVLRLAEDQAAQVLDAAEAEAAQLRADARLEADARLRKAHEIKELAIDVADQLRVNAQRDRAEGAAALEQAQVEAAELLRIASAERDRLAEEGAGERDRLAAEAAAERDRLAAEAAAEREAAAEQARRDRAAADDAAGAHLATVRAEVEDLCRQRDQARESLRCLTDRIGAALQAVGVPPAEELALLGGRAEPVG</sequence>
<organism evidence="3 4">
    <name type="scientific">Blastococcus carthaginiensis</name>
    <dbReference type="NCBI Taxonomy" id="3050034"/>
    <lineage>
        <taxon>Bacteria</taxon>
        <taxon>Bacillati</taxon>
        <taxon>Actinomycetota</taxon>
        <taxon>Actinomycetes</taxon>
        <taxon>Geodermatophilales</taxon>
        <taxon>Geodermatophilaceae</taxon>
        <taxon>Blastococcus</taxon>
    </lineage>
</organism>
<dbReference type="EMBL" id="JASNFN010000003">
    <property type="protein sequence ID" value="MDP5181986.1"/>
    <property type="molecule type" value="Genomic_DNA"/>
</dbReference>
<gene>
    <name evidence="3" type="ORF">QOZ88_04995</name>
</gene>
<reference evidence="4" key="1">
    <citation type="submission" date="2023-05" db="EMBL/GenBank/DDBJ databases">
        <title>Draft genome of Pseudofrankia sp. BMG5.37.</title>
        <authorList>
            <person name="Gtari M."/>
            <person name="Ghodhbane F."/>
            <person name="Sbissi I."/>
        </authorList>
    </citation>
    <scope>NUCLEOTIDE SEQUENCE [LARGE SCALE GENOMIC DNA]</scope>
    <source>
        <strain evidence="4">BMG 814</strain>
    </source>
</reference>
<accession>A0ABT9I8T6</accession>
<keyword evidence="1" id="KW-0175">Coiled coil</keyword>